<reference evidence="2" key="1">
    <citation type="submission" date="2023-07" db="EMBL/GenBank/DDBJ databases">
        <title>Genome content predicts the carbon catabolic preferences of heterotrophic bacteria.</title>
        <authorList>
            <person name="Gralka M."/>
        </authorList>
    </citation>
    <scope>NUCLEOTIDE SEQUENCE</scope>
    <source>
        <strain evidence="2">6E03</strain>
    </source>
</reference>
<dbReference type="EMBL" id="JAUYVK010000005">
    <property type="protein sequence ID" value="MDP2489161.1"/>
    <property type="molecule type" value="Genomic_DNA"/>
</dbReference>
<proteinExistence type="predicted"/>
<evidence type="ECO:0000313" key="3">
    <source>
        <dbReference type="Proteomes" id="UP001177883"/>
    </source>
</evidence>
<keyword evidence="1" id="KW-0812">Transmembrane</keyword>
<dbReference type="AlphaFoldDB" id="A0ABD5A7P8"/>
<name>A0ABD5A7P8_VIBSP</name>
<dbReference type="Proteomes" id="UP001177883">
    <property type="component" value="Unassembled WGS sequence"/>
</dbReference>
<sequence>MTMVSWTNVLALSDAGQVLLSTLACATPTLIAMLAALTLSF</sequence>
<evidence type="ECO:0000313" key="2">
    <source>
        <dbReference type="EMBL" id="MDP2489161.1"/>
    </source>
</evidence>
<accession>A0ABD5A7P8</accession>
<keyword evidence="1" id="KW-0472">Membrane</keyword>
<protein>
    <submittedName>
        <fullName evidence="2">Uncharacterized protein</fullName>
    </submittedName>
</protein>
<feature type="transmembrane region" description="Helical" evidence="1">
    <location>
        <begin position="20"/>
        <end position="39"/>
    </location>
</feature>
<evidence type="ECO:0000256" key="1">
    <source>
        <dbReference type="SAM" id="Phobius"/>
    </source>
</evidence>
<keyword evidence="1" id="KW-1133">Transmembrane helix</keyword>
<gene>
    <name evidence="2" type="ORF">Q8W38_07430</name>
</gene>
<comment type="caution">
    <text evidence="2">The sequence shown here is derived from an EMBL/GenBank/DDBJ whole genome shotgun (WGS) entry which is preliminary data.</text>
</comment>
<organism evidence="2 3">
    <name type="scientific">Vibrio splendidus</name>
    <dbReference type="NCBI Taxonomy" id="29497"/>
    <lineage>
        <taxon>Bacteria</taxon>
        <taxon>Pseudomonadati</taxon>
        <taxon>Pseudomonadota</taxon>
        <taxon>Gammaproteobacteria</taxon>
        <taxon>Vibrionales</taxon>
        <taxon>Vibrionaceae</taxon>
        <taxon>Vibrio</taxon>
    </lineage>
</organism>